<evidence type="ECO:0000256" key="2">
    <source>
        <dbReference type="ARBA" id="ARBA00022630"/>
    </source>
</evidence>
<gene>
    <name evidence="6" type="ORF">OL599_04695</name>
</gene>
<dbReference type="GO" id="GO:0004497">
    <property type="term" value="F:monooxygenase activity"/>
    <property type="evidence" value="ECO:0007669"/>
    <property type="project" value="UniProtKB-KW"/>
</dbReference>
<dbReference type="GO" id="GO:0016705">
    <property type="term" value="F:oxidoreductase activity, acting on paired donors, with incorporation or reduction of molecular oxygen"/>
    <property type="evidence" value="ECO:0007669"/>
    <property type="project" value="InterPro"/>
</dbReference>
<keyword evidence="2" id="KW-0285">Flavoprotein</keyword>
<dbReference type="PANTHER" id="PTHR30137:SF16">
    <property type="entry name" value="BLL0895 PROTEIN"/>
    <property type="match status" value="1"/>
</dbReference>
<evidence type="ECO:0000256" key="1">
    <source>
        <dbReference type="ARBA" id="ARBA00010426"/>
    </source>
</evidence>
<name>A0AA42CCS2_9PROT</name>
<reference evidence="6" key="2">
    <citation type="submission" date="2022-10" db="EMBL/GenBank/DDBJ databases">
        <authorList>
            <person name="Trinh H.N."/>
        </authorList>
    </citation>
    <scope>NUCLEOTIDE SEQUENCE</scope>
    <source>
        <strain evidence="6">RN2-1</strain>
    </source>
</reference>
<dbReference type="Pfam" id="PF00296">
    <property type="entry name" value="Bac_luciferase"/>
    <property type="match status" value="1"/>
</dbReference>
<evidence type="ECO:0000256" key="4">
    <source>
        <dbReference type="ARBA" id="ARBA00023033"/>
    </source>
</evidence>
<evidence type="ECO:0000313" key="6">
    <source>
        <dbReference type="EMBL" id="MCW3473868.1"/>
    </source>
</evidence>
<dbReference type="GO" id="GO:0005829">
    <property type="term" value="C:cytosol"/>
    <property type="evidence" value="ECO:0007669"/>
    <property type="project" value="TreeGrafter"/>
</dbReference>
<protein>
    <submittedName>
        <fullName evidence="6">LLM class flavin-dependent oxidoreductase</fullName>
    </submittedName>
</protein>
<evidence type="ECO:0000256" key="3">
    <source>
        <dbReference type="ARBA" id="ARBA00023002"/>
    </source>
</evidence>
<keyword evidence="7" id="KW-1185">Reference proteome</keyword>
<sequence length="367" mass="41276">MEFGYFTMPSHPPERDLKEGHDWDLQTLRWLDDLGFTETWIGEHHTAPWEPHPAPDLLVAQALLQTRRIRIGPGGFLLPYHHPAELANRAAMLDHLSGGRLNFGVAASGLPSDWAMFHVDGMSGVNREMTREALDIILRMWTEDGPWDYAGKHWQVSKPEAMFGFLKPHLKPLQTPHPPIGVAGLSKNSDTLKLAGERGFIPMSLNLNPAYVGSHWASVEAGAARTGRTPSRADWRLVREIFVADTDEEAWRLSVGSMMGRMMGEYFLPLLANFGFKDYLKHDPEVADSDVTVEYCARHNWLVGSPRTVAEKIEQVYHEVGGFGQLLVFGFDYVHDPQAWHNSLRLIQEEVKPRVAHLRPGAVKAVA</sequence>
<comment type="similarity">
    <text evidence="1">Belongs to the bacterial luciferase oxidoreductase family.</text>
</comment>
<keyword evidence="4" id="KW-0503">Monooxygenase</keyword>
<feature type="domain" description="Luciferase-like" evidence="5">
    <location>
        <begin position="1"/>
        <end position="321"/>
    </location>
</feature>
<dbReference type="InterPro" id="IPR036661">
    <property type="entry name" value="Luciferase-like_sf"/>
</dbReference>
<dbReference type="SUPFAM" id="SSF51679">
    <property type="entry name" value="Bacterial luciferase-like"/>
    <property type="match status" value="1"/>
</dbReference>
<evidence type="ECO:0000259" key="5">
    <source>
        <dbReference type="Pfam" id="PF00296"/>
    </source>
</evidence>
<dbReference type="Proteomes" id="UP001165679">
    <property type="component" value="Unassembled WGS sequence"/>
</dbReference>
<dbReference type="EMBL" id="JAPDNT010000002">
    <property type="protein sequence ID" value="MCW3473868.1"/>
    <property type="molecule type" value="Genomic_DNA"/>
</dbReference>
<dbReference type="PANTHER" id="PTHR30137">
    <property type="entry name" value="LUCIFERASE-LIKE MONOOXYGENASE"/>
    <property type="match status" value="1"/>
</dbReference>
<dbReference type="AlphaFoldDB" id="A0AA42CCS2"/>
<proteinExistence type="inferred from homology"/>
<dbReference type="InterPro" id="IPR011251">
    <property type="entry name" value="Luciferase-like_dom"/>
</dbReference>
<dbReference type="Gene3D" id="3.20.20.30">
    <property type="entry name" value="Luciferase-like domain"/>
    <property type="match status" value="1"/>
</dbReference>
<dbReference type="InterPro" id="IPR050766">
    <property type="entry name" value="Bact_Lucif_Oxidored"/>
</dbReference>
<dbReference type="RefSeq" id="WP_264712485.1">
    <property type="nucleotide sequence ID" value="NZ_JAPDNT010000002.1"/>
</dbReference>
<organism evidence="6 7">
    <name type="scientific">Limobrevibacterium gyesilva</name>
    <dbReference type="NCBI Taxonomy" id="2991712"/>
    <lineage>
        <taxon>Bacteria</taxon>
        <taxon>Pseudomonadati</taxon>
        <taxon>Pseudomonadota</taxon>
        <taxon>Alphaproteobacteria</taxon>
        <taxon>Acetobacterales</taxon>
        <taxon>Acetobacteraceae</taxon>
        <taxon>Limobrevibacterium</taxon>
    </lineage>
</organism>
<comment type="caution">
    <text evidence="6">The sequence shown here is derived from an EMBL/GenBank/DDBJ whole genome shotgun (WGS) entry which is preliminary data.</text>
</comment>
<accession>A0AA42CCS2</accession>
<evidence type="ECO:0000313" key="7">
    <source>
        <dbReference type="Proteomes" id="UP001165679"/>
    </source>
</evidence>
<keyword evidence="3" id="KW-0560">Oxidoreductase</keyword>
<reference evidence="6" key="1">
    <citation type="submission" date="2022-09" db="EMBL/GenBank/DDBJ databases">
        <title>Rhodovastum sp. nov. RN2-1 isolated from soil in Seongnam, South Korea.</title>
        <authorList>
            <person name="Le N.T."/>
        </authorList>
    </citation>
    <scope>NUCLEOTIDE SEQUENCE</scope>
    <source>
        <strain evidence="6">RN2-1</strain>
    </source>
</reference>